<evidence type="ECO:0000256" key="3">
    <source>
        <dbReference type="ARBA" id="ARBA00022723"/>
    </source>
</evidence>
<dbReference type="PANTHER" id="PTHR42953:SF1">
    <property type="entry name" value="METAL-BINDING PROTEIN HI_0362-RELATED"/>
    <property type="match status" value="1"/>
</dbReference>
<name>A0A0A0BYZ5_9CELL</name>
<dbReference type="Pfam" id="PF01297">
    <property type="entry name" value="ZnuA"/>
    <property type="match status" value="1"/>
</dbReference>
<dbReference type="SUPFAM" id="SSF53807">
    <property type="entry name" value="Helical backbone' metal receptor"/>
    <property type="match status" value="1"/>
</dbReference>
<keyword evidence="2 5" id="KW-0813">Transport</keyword>
<dbReference type="PRINTS" id="PR00690">
    <property type="entry name" value="ADHESNFAMILY"/>
</dbReference>
<evidence type="ECO:0000313" key="6">
    <source>
        <dbReference type="EMBL" id="KGM13136.1"/>
    </source>
</evidence>
<evidence type="ECO:0000256" key="2">
    <source>
        <dbReference type="ARBA" id="ARBA00022448"/>
    </source>
</evidence>
<dbReference type="PANTHER" id="PTHR42953">
    <property type="entry name" value="HIGH-AFFINITY ZINC UPTAKE SYSTEM PROTEIN ZNUA-RELATED"/>
    <property type="match status" value="1"/>
</dbReference>
<proteinExistence type="inferred from homology"/>
<protein>
    <submittedName>
        <fullName evidence="6">Iron-binding protein</fullName>
    </submittedName>
</protein>
<dbReference type="Gene3D" id="3.40.50.1980">
    <property type="entry name" value="Nitrogenase molybdenum iron protein domain"/>
    <property type="match status" value="2"/>
</dbReference>
<gene>
    <name evidence="6" type="ORF">N869_16015</name>
</gene>
<keyword evidence="4" id="KW-0732">Signal</keyword>
<dbReference type="Proteomes" id="UP000054314">
    <property type="component" value="Unassembled WGS sequence"/>
</dbReference>
<dbReference type="InterPro" id="IPR050492">
    <property type="entry name" value="Bact_metal-bind_prot9"/>
</dbReference>
<dbReference type="GO" id="GO:0007155">
    <property type="term" value="P:cell adhesion"/>
    <property type="evidence" value="ECO:0007669"/>
    <property type="project" value="InterPro"/>
</dbReference>
<keyword evidence="3" id="KW-0479">Metal-binding</keyword>
<evidence type="ECO:0000256" key="4">
    <source>
        <dbReference type="ARBA" id="ARBA00022729"/>
    </source>
</evidence>
<organism evidence="6 7">
    <name type="scientific">Cellulomonas bogoriensis 69B4 = DSM 16987</name>
    <dbReference type="NCBI Taxonomy" id="1386082"/>
    <lineage>
        <taxon>Bacteria</taxon>
        <taxon>Bacillati</taxon>
        <taxon>Actinomycetota</taxon>
        <taxon>Actinomycetes</taxon>
        <taxon>Micrococcales</taxon>
        <taxon>Cellulomonadaceae</taxon>
        <taxon>Cellulomonas</taxon>
    </lineage>
</organism>
<dbReference type="AlphaFoldDB" id="A0A0A0BYZ5"/>
<dbReference type="InterPro" id="IPR006129">
    <property type="entry name" value="AdhesinB"/>
</dbReference>
<dbReference type="InterPro" id="IPR006127">
    <property type="entry name" value="ZnuA-like"/>
</dbReference>
<comment type="caution">
    <text evidence="6">The sequence shown here is derived from an EMBL/GenBank/DDBJ whole genome shotgun (WGS) entry which is preliminary data.</text>
</comment>
<evidence type="ECO:0000256" key="5">
    <source>
        <dbReference type="RuleBase" id="RU003512"/>
    </source>
</evidence>
<keyword evidence="7" id="KW-1185">Reference proteome</keyword>
<evidence type="ECO:0000256" key="1">
    <source>
        <dbReference type="ARBA" id="ARBA00004196"/>
    </source>
</evidence>
<sequence>MAGLVAGLLVTGCGVPQPQVSGGAATDEGRPTVLATFSVLADIASVVAGPDAVVESLTPVGTEIHGYEPTPSDIRLADGADVLLANGLGLEDWLVRLVEPSSVPTVVLGEGVDPVPVGGPDGPTNPHAWMSAQVGAQYVEQVVEVLAELDPPRAEAYEQRGAAYAAELRDLHQDLLTRLSTVPPEHRVLVTCEGAFSYLTRDAGLDEVYLWPVNAEREGTPQQVAEVVRTVRDREVPAVFCESTVSSAAQEQVARESGARFAGVLYVDSLSGPDGPVPTYLDLLSYDVDLIVTGLGGHQGAG</sequence>
<dbReference type="GO" id="GO:0046872">
    <property type="term" value="F:metal ion binding"/>
    <property type="evidence" value="ECO:0007669"/>
    <property type="project" value="UniProtKB-KW"/>
</dbReference>
<dbReference type="EMBL" id="AXCZ01000064">
    <property type="protein sequence ID" value="KGM13136.1"/>
    <property type="molecule type" value="Genomic_DNA"/>
</dbReference>
<dbReference type="PRINTS" id="PR00691">
    <property type="entry name" value="ADHESINB"/>
</dbReference>
<reference evidence="6 7" key="1">
    <citation type="submission" date="2013-08" db="EMBL/GenBank/DDBJ databases">
        <title>Genome sequencing of Cellulomonas bogoriensis 69B4.</title>
        <authorList>
            <person name="Chen F."/>
            <person name="Li Y."/>
            <person name="Wang G."/>
        </authorList>
    </citation>
    <scope>NUCLEOTIDE SEQUENCE [LARGE SCALE GENOMIC DNA]</scope>
    <source>
        <strain evidence="6 7">69B4</strain>
    </source>
</reference>
<dbReference type="GO" id="GO:0030313">
    <property type="term" value="C:cell envelope"/>
    <property type="evidence" value="ECO:0007669"/>
    <property type="project" value="UniProtKB-SubCell"/>
</dbReference>
<dbReference type="CDD" id="cd01137">
    <property type="entry name" value="PsaA"/>
    <property type="match status" value="1"/>
</dbReference>
<dbReference type="InterPro" id="IPR006128">
    <property type="entry name" value="Lipoprotein_PsaA-like"/>
</dbReference>
<accession>A0A0A0BYZ5</accession>
<comment type="subcellular location">
    <subcellularLocation>
        <location evidence="1">Cell envelope</location>
    </subcellularLocation>
</comment>
<dbReference type="GO" id="GO:0030001">
    <property type="term" value="P:metal ion transport"/>
    <property type="evidence" value="ECO:0007669"/>
    <property type="project" value="InterPro"/>
</dbReference>
<comment type="similarity">
    <text evidence="5">Belongs to the bacterial solute-binding protein 9 family.</text>
</comment>
<evidence type="ECO:0000313" key="7">
    <source>
        <dbReference type="Proteomes" id="UP000054314"/>
    </source>
</evidence>